<dbReference type="InterPro" id="IPR015847">
    <property type="entry name" value="ExoRNase_PH_dom2"/>
</dbReference>
<dbReference type="InterPro" id="IPR004087">
    <property type="entry name" value="KH_dom"/>
</dbReference>
<dbReference type="InterPro" id="IPR003029">
    <property type="entry name" value="S1_domain"/>
</dbReference>
<dbReference type="Gene3D" id="2.40.50.140">
    <property type="entry name" value="Nucleic acid-binding proteins"/>
    <property type="match status" value="1"/>
</dbReference>
<dbReference type="Pfam" id="PF03725">
    <property type="entry name" value="RNase_PH_C"/>
    <property type="match status" value="1"/>
</dbReference>
<evidence type="ECO:0000256" key="5">
    <source>
        <dbReference type="ARBA" id="ARBA00022723"/>
    </source>
</evidence>
<dbReference type="SUPFAM" id="SSF54791">
    <property type="entry name" value="Eukaryotic type KH-domain (KH-domain type I)"/>
    <property type="match status" value="1"/>
</dbReference>
<dbReference type="Gene3D" id="3.30.230.70">
    <property type="entry name" value="GHMP Kinase, N-terminal domain"/>
    <property type="match status" value="2"/>
</dbReference>
<dbReference type="EC" id="2.7.7.8" evidence="8"/>
<dbReference type="Gene3D" id="3.30.1370.10">
    <property type="entry name" value="K Homology domain, type 1"/>
    <property type="match status" value="1"/>
</dbReference>
<dbReference type="Pfam" id="PF01138">
    <property type="entry name" value="RNase_PH"/>
    <property type="match status" value="2"/>
</dbReference>
<dbReference type="InterPro" id="IPR012340">
    <property type="entry name" value="NA-bd_OB-fold"/>
</dbReference>
<dbReference type="InterPro" id="IPR036456">
    <property type="entry name" value="PNPase_PH_RNA-bd_sf"/>
</dbReference>
<evidence type="ECO:0000256" key="7">
    <source>
        <dbReference type="ARBA" id="ARBA00022884"/>
    </source>
</evidence>
<dbReference type="CDD" id="cd11364">
    <property type="entry name" value="RNase_PH_PNPase_2"/>
    <property type="match status" value="1"/>
</dbReference>
<dbReference type="GO" id="GO:0006396">
    <property type="term" value="P:RNA processing"/>
    <property type="evidence" value="ECO:0007669"/>
    <property type="project" value="InterPro"/>
</dbReference>
<keyword evidence="7 8" id="KW-0694">RNA-binding</keyword>
<dbReference type="SUPFAM" id="SSF50249">
    <property type="entry name" value="Nucleic acid-binding proteins"/>
    <property type="match status" value="1"/>
</dbReference>
<evidence type="ECO:0000256" key="3">
    <source>
        <dbReference type="ARBA" id="ARBA00022679"/>
    </source>
</evidence>
<organism evidence="10 11">
    <name type="scientific">Candidatus Spechtbacteria bacterium RIFCSPLOWO2_01_FULL_43_12</name>
    <dbReference type="NCBI Taxonomy" id="1802162"/>
    <lineage>
        <taxon>Bacteria</taxon>
        <taxon>Candidatus Spechtiibacteriota</taxon>
    </lineage>
</organism>
<dbReference type="SUPFAM" id="SSF54211">
    <property type="entry name" value="Ribosomal protein S5 domain 2-like"/>
    <property type="match status" value="2"/>
</dbReference>
<evidence type="ECO:0000259" key="9">
    <source>
        <dbReference type="PROSITE" id="PS50126"/>
    </source>
</evidence>
<comment type="subcellular location">
    <subcellularLocation>
        <location evidence="8">Cytoplasm</location>
    </subcellularLocation>
</comment>
<dbReference type="FunFam" id="3.30.1370.10:FF:000001">
    <property type="entry name" value="Polyribonucleotide nucleotidyltransferase"/>
    <property type="match status" value="1"/>
</dbReference>
<comment type="similarity">
    <text evidence="1 8">Belongs to the polyribonucleotide nucleotidyltransferase family.</text>
</comment>
<dbReference type="HAMAP" id="MF_01595">
    <property type="entry name" value="PNPase"/>
    <property type="match status" value="1"/>
</dbReference>
<dbReference type="FunFam" id="2.40.50.140:FF:000189">
    <property type="entry name" value="Polyribonucleotide nucleotidyltransferase, putative"/>
    <property type="match status" value="1"/>
</dbReference>
<evidence type="ECO:0000256" key="1">
    <source>
        <dbReference type="ARBA" id="ARBA00007404"/>
    </source>
</evidence>
<dbReference type="InterPro" id="IPR020568">
    <property type="entry name" value="Ribosomal_Su5_D2-typ_SF"/>
</dbReference>
<dbReference type="SUPFAM" id="SSF55666">
    <property type="entry name" value="Ribonuclease PH domain 2-like"/>
    <property type="match status" value="2"/>
</dbReference>
<keyword evidence="3 8" id="KW-0808">Transferase</keyword>
<evidence type="ECO:0000256" key="6">
    <source>
        <dbReference type="ARBA" id="ARBA00022842"/>
    </source>
</evidence>
<evidence type="ECO:0000256" key="4">
    <source>
        <dbReference type="ARBA" id="ARBA00022695"/>
    </source>
</evidence>
<sequence>MEEKEFALELGDRPLKFRFTNWAEQATSSIVAEYGDTVVLTTAVMDKHDQEIDYFPLTLEYREKYYAAGFIGGGRYMKRESRPSDDATLKARLIDRSLRPLFDHGMRRGVQIVNTILSFDPKNSPDILSLNSSSAALAVSSIPWNGPVGAVMMGRIDGKWVINPGSETESPREAEVTVAGTAKKINMIEIGANELSEKELLEGIELGFEQVKKIVVFINQIREEIGQDKEDIEITEASEALKDEIRKEAAEKIKEAIYSADSEGGKALDETHDNIKSYLKEKYGDDAREVKQGMDYMEKLVDEKVHEAALKDERRVDGRKLDEIRPLSARVSILPRTHGSGLFTRGLTHALSITTLDAPGEEELSEQMEGEAKKRFMHHYNFPPFSTGETGFFRGPGRREIGHGALAEKALRPLIPPSEEFPYVIRVVTEILSSNGSTSMASTCGSSLSLMDAGVPMKRHVAGIAMGLMGSDENAKILTDIQGPEDHYGDMDFKVAGTRNGITAAQLDVKIDGIEPKMIEKVLDQAKKAREHILTEMEKAISKPAEKLSPYAPAIKFIQINPEKIGMLIGPGGRMIKEIMAQTDTEINVEDDGKVFVSGKNPEGVDRAVELVDNITREIKIGEIFDAKVIKVADFGAFVELVPGQEALVHVSELADKFVKNVEDVVKTGDRIKVKVIKIDDQGKIGASAKQIQKSENVDKGDKKE</sequence>
<keyword evidence="4 8" id="KW-0548">Nucleotidyltransferase</keyword>
<dbReference type="FunFam" id="3.30.230.70:FF:000001">
    <property type="entry name" value="Polyribonucleotide nucleotidyltransferase"/>
    <property type="match status" value="1"/>
</dbReference>
<protein>
    <recommendedName>
        <fullName evidence="8">Polyribonucleotide nucleotidyltransferase</fullName>
        <ecNumber evidence="8">2.7.7.8</ecNumber>
    </recommendedName>
    <alternativeName>
        <fullName evidence="8">Polynucleotide phosphorylase</fullName>
        <shortName evidence="8">PNPase</shortName>
    </alternativeName>
</protein>
<dbReference type="PANTHER" id="PTHR11252">
    <property type="entry name" value="POLYRIBONUCLEOTIDE NUCLEOTIDYLTRANSFERASE"/>
    <property type="match status" value="1"/>
</dbReference>
<keyword evidence="6 8" id="KW-0460">Magnesium</keyword>
<dbReference type="InterPro" id="IPR004088">
    <property type="entry name" value="KH_dom_type_1"/>
</dbReference>
<comment type="caution">
    <text evidence="10">The sequence shown here is derived from an EMBL/GenBank/DDBJ whole genome shotgun (WGS) entry which is preliminary data.</text>
</comment>
<comment type="cofactor">
    <cofactor evidence="8">
        <name>Mg(2+)</name>
        <dbReference type="ChEBI" id="CHEBI:18420"/>
    </cofactor>
</comment>
<dbReference type="SMART" id="SM00316">
    <property type="entry name" value="S1"/>
    <property type="match status" value="1"/>
</dbReference>
<dbReference type="AlphaFoldDB" id="A0A1G2HEY9"/>
<dbReference type="InterPro" id="IPR012162">
    <property type="entry name" value="PNPase"/>
</dbReference>
<dbReference type="CDD" id="cd02393">
    <property type="entry name" value="KH-I_PNPase"/>
    <property type="match status" value="1"/>
</dbReference>
<dbReference type="GO" id="GO:0000175">
    <property type="term" value="F:3'-5'-RNA exonuclease activity"/>
    <property type="evidence" value="ECO:0007669"/>
    <property type="project" value="TreeGrafter"/>
</dbReference>
<dbReference type="NCBIfam" id="TIGR03591">
    <property type="entry name" value="polynuc_phos"/>
    <property type="match status" value="1"/>
</dbReference>
<dbReference type="PROSITE" id="PS50126">
    <property type="entry name" value="S1"/>
    <property type="match status" value="1"/>
</dbReference>
<dbReference type="InterPro" id="IPR001247">
    <property type="entry name" value="ExoRNase_PH_dom1"/>
</dbReference>
<accession>A0A1G2HEY9</accession>
<reference evidence="10 11" key="1">
    <citation type="journal article" date="2016" name="Nat. Commun.">
        <title>Thousands of microbial genomes shed light on interconnected biogeochemical processes in an aquifer system.</title>
        <authorList>
            <person name="Anantharaman K."/>
            <person name="Brown C.T."/>
            <person name="Hug L.A."/>
            <person name="Sharon I."/>
            <person name="Castelle C.J."/>
            <person name="Probst A.J."/>
            <person name="Thomas B.C."/>
            <person name="Singh A."/>
            <person name="Wilkins M.J."/>
            <person name="Karaoz U."/>
            <person name="Brodie E.L."/>
            <person name="Williams K.H."/>
            <person name="Hubbard S.S."/>
            <person name="Banfield J.F."/>
        </authorList>
    </citation>
    <scope>NUCLEOTIDE SEQUENCE [LARGE SCALE GENOMIC DNA]</scope>
</reference>
<feature type="binding site" evidence="8">
    <location>
        <position position="492"/>
    </location>
    <ligand>
        <name>Mg(2+)</name>
        <dbReference type="ChEBI" id="CHEBI:18420"/>
    </ligand>
</feature>
<evidence type="ECO:0000256" key="8">
    <source>
        <dbReference type="HAMAP-Rule" id="MF_01595"/>
    </source>
</evidence>
<keyword evidence="5 8" id="KW-0479">Metal-binding</keyword>
<dbReference type="Proteomes" id="UP000178835">
    <property type="component" value="Unassembled WGS sequence"/>
</dbReference>
<dbReference type="GO" id="GO:0005829">
    <property type="term" value="C:cytosol"/>
    <property type="evidence" value="ECO:0007669"/>
    <property type="project" value="UniProtKB-ARBA"/>
</dbReference>
<feature type="binding site" evidence="8">
    <location>
        <position position="486"/>
    </location>
    <ligand>
        <name>Mg(2+)</name>
        <dbReference type="ChEBI" id="CHEBI:18420"/>
    </ligand>
</feature>
<dbReference type="PIRSF" id="PIRSF005499">
    <property type="entry name" value="PNPase"/>
    <property type="match status" value="1"/>
</dbReference>
<dbReference type="InterPro" id="IPR036345">
    <property type="entry name" value="ExoRNase_PH_dom2_sf"/>
</dbReference>
<dbReference type="CDD" id="cd04472">
    <property type="entry name" value="S1_PNPase"/>
    <property type="match status" value="1"/>
</dbReference>
<proteinExistence type="inferred from homology"/>
<dbReference type="PROSITE" id="PS50084">
    <property type="entry name" value="KH_TYPE_1"/>
    <property type="match status" value="1"/>
</dbReference>
<dbReference type="GO" id="GO:0006402">
    <property type="term" value="P:mRNA catabolic process"/>
    <property type="evidence" value="ECO:0007669"/>
    <property type="project" value="UniProtKB-UniRule"/>
</dbReference>
<dbReference type="GO" id="GO:0004654">
    <property type="term" value="F:polyribonucleotide nucleotidyltransferase activity"/>
    <property type="evidence" value="ECO:0007669"/>
    <property type="project" value="UniProtKB-UniRule"/>
</dbReference>
<feature type="domain" description="S1 motif" evidence="9">
    <location>
        <begin position="622"/>
        <end position="690"/>
    </location>
</feature>
<comment type="catalytic activity">
    <reaction evidence="8">
        <text>RNA(n+1) + phosphate = RNA(n) + a ribonucleoside 5'-diphosphate</text>
        <dbReference type="Rhea" id="RHEA:22096"/>
        <dbReference type="Rhea" id="RHEA-COMP:14527"/>
        <dbReference type="Rhea" id="RHEA-COMP:17342"/>
        <dbReference type="ChEBI" id="CHEBI:43474"/>
        <dbReference type="ChEBI" id="CHEBI:57930"/>
        <dbReference type="ChEBI" id="CHEBI:140395"/>
        <dbReference type="EC" id="2.7.7.8"/>
    </reaction>
</comment>
<evidence type="ECO:0000256" key="2">
    <source>
        <dbReference type="ARBA" id="ARBA00022490"/>
    </source>
</evidence>
<dbReference type="PANTHER" id="PTHR11252:SF0">
    <property type="entry name" value="POLYRIBONUCLEOTIDE NUCLEOTIDYLTRANSFERASE 1, MITOCHONDRIAL"/>
    <property type="match status" value="1"/>
</dbReference>
<keyword evidence="2 8" id="KW-0963">Cytoplasm</keyword>
<dbReference type="InterPro" id="IPR027408">
    <property type="entry name" value="PNPase/RNase_PH_dom_sf"/>
</dbReference>
<evidence type="ECO:0000313" key="11">
    <source>
        <dbReference type="Proteomes" id="UP000178835"/>
    </source>
</evidence>
<comment type="function">
    <text evidence="8">Involved in mRNA degradation. Catalyzes the phosphorolysis of single-stranded polyribonucleotides processively in the 3'- to 5'-direction.</text>
</comment>
<gene>
    <name evidence="8" type="primary">pnp</name>
    <name evidence="10" type="ORF">A2919_00440</name>
</gene>
<dbReference type="GO" id="GO:0003723">
    <property type="term" value="F:RNA binding"/>
    <property type="evidence" value="ECO:0007669"/>
    <property type="project" value="UniProtKB-UniRule"/>
</dbReference>
<dbReference type="InterPro" id="IPR036612">
    <property type="entry name" value="KH_dom_type_1_sf"/>
</dbReference>
<name>A0A1G2HEY9_9BACT</name>
<evidence type="ECO:0000313" key="10">
    <source>
        <dbReference type="EMBL" id="OGZ61033.1"/>
    </source>
</evidence>
<dbReference type="GO" id="GO:0000287">
    <property type="term" value="F:magnesium ion binding"/>
    <property type="evidence" value="ECO:0007669"/>
    <property type="project" value="UniProtKB-UniRule"/>
</dbReference>
<dbReference type="Pfam" id="PF00575">
    <property type="entry name" value="S1"/>
    <property type="match status" value="1"/>
</dbReference>
<dbReference type="NCBIfam" id="NF008805">
    <property type="entry name" value="PRK11824.1"/>
    <property type="match status" value="1"/>
</dbReference>
<dbReference type="FunFam" id="3.30.230.70:FF:000002">
    <property type="entry name" value="Polyribonucleotide nucleotidyltransferase"/>
    <property type="match status" value="1"/>
</dbReference>
<dbReference type="EMBL" id="MHOH01000009">
    <property type="protein sequence ID" value="OGZ61033.1"/>
    <property type="molecule type" value="Genomic_DNA"/>
</dbReference>
<dbReference type="Pfam" id="PF00013">
    <property type="entry name" value="KH_1"/>
    <property type="match status" value="1"/>
</dbReference>
<dbReference type="SUPFAM" id="SSF46915">
    <property type="entry name" value="Polynucleotide phosphorylase/guanosine pentaphosphate synthase (PNPase/GPSI), domain 3"/>
    <property type="match status" value="1"/>
</dbReference>
<dbReference type="SMART" id="SM00322">
    <property type="entry name" value="KH"/>
    <property type="match status" value="1"/>
</dbReference>